<feature type="compositionally biased region" description="Basic and acidic residues" evidence="1">
    <location>
        <begin position="142"/>
        <end position="155"/>
    </location>
</feature>
<feature type="domain" description="Casein kinase substrate phosphoprotein PP28" evidence="2">
    <location>
        <begin position="66"/>
        <end position="150"/>
    </location>
</feature>
<organism evidence="3">
    <name type="scientific">Pyramimonas obovata</name>
    <dbReference type="NCBI Taxonomy" id="1411642"/>
    <lineage>
        <taxon>Eukaryota</taxon>
        <taxon>Viridiplantae</taxon>
        <taxon>Chlorophyta</taxon>
        <taxon>Pyramimonadophyceae</taxon>
        <taxon>Pyramimonadales</taxon>
        <taxon>Pyramimonadaceae</taxon>
        <taxon>Pyramimonas</taxon>
        <taxon>Pyramimonas incertae sedis</taxon>
    </lineage>
</organism>
<gene>
    <name evidence="3" type="ORF">POBO1169_LOCUS11810</name>
</gene>
<dbReference type="Pfam" id="PF10252">
    <property type="entry name" value="PP28"/>
    <property type="match status" value="1"/>
</dbReference>
<feature type="compositionally biased region" description="Basic and acidic residues" evidence="1">
    <location>
        <begin position="91"/>
        <end position="105"/>
    </location>
</feature>
<sequence length="161" mass="18524">MARGRGRGGGKPGRRTFTSREQLEADGRDIDERRRDMPESDSDESDSDEEEVHTKKGVAGLIETANPNAGPSRNLKAKNLRIDDDDDEPEEKPQLSRREREEIEKQRAQERYWKLHEQGKTEQARKDLDRLSIIKQQRAEAAKKMEEEKAAREAAKTASRR</sequence>
<dbReference type="EMBL" id="HBFA01023224">
    <property type="protein sequence ID" value="CAD8673502.1"/>
    <property type="molecule type" value="Transcribed_RNA"/>
</dbReference>
<feature type="compositionally biased region" description="Acidic residues" evidence="1">
    <location>
        <begin position="39"/>
        <end position="51"/>
    </location>
</feature>
<proteinExistence type="predicted"/>
<evidence type="ECO:0000256" key="1">
    <source>
        <dbReference type="SAM" id="MobiDB-lite"/>
    </source>
</evidence>
<name>A0A7S0RCA0_9CHLO</name>
<dbReference type="InterPro" id="IPR039876">
    <property type="entry name" value="HAP28"/>
</dbReference>
<evidence type="ECO:0000313" key="3">
    <source>
        <dbReference type="EMBL" id="CAD8673502.1"/>
    </source>
</evidence>
<evidence type="ECO:0000259" key="2">
    <source>
        <dbReference type="Pfam" id="PF10252"/>
    </source>
</evidence>
<feature type="region of interest" description="Disordered" evidence="1">
    <location>
        <begin position="142"/>
        <end position="161"/>
    </location>
</feature>
<dbReference type="InterPro" id="IPR019380">
    <property type="entry name" value="Casein_kinase_sb_PP28"/>
</dbReference>
<feature type="region of interest" description="Disordered" evidence="1">
    <location>
        <begin position="1"/>
        <end position="105"/>
    </location>
</feature>
<feature type="compositionally biased region" description="Basic residues" evidence="1">
    <location>
        <begin position="1"/>
        <end position="14"/>
    </location>
</feature>
<dbReference type="PANTHER" id="PTHR22055">
    <property type="entry name" value="28 KDA HEAT- AND ACID-STABLE PHOSPHOPROTEIN PDGF-ASSOCIATED PROTEIN"/>
    <property type="match status" value="1"/>
</dbReference>
<reference evidence="3" key="1">
    <citation type="submission" date="2021-01" db="EMBL/GenBank/DDBJ databases">
        <authorList>
            <person name="Corre E."/>
            <person name="Pelletier E."/>
            <person name="Niang G."/>
            <person name="Scheremetjew M."/>
            <person name="Finn R."/>
            <person name="Kale V."/>
            <person name="Holt S."/>
            <person name="Cochrane G."/>
            <person name="Meng A."/>
            <person name="Brown T."/>
            <person name="Cohen L."/>
        </authorList>
    </citation>
    <scope>NUCLEOTIDE SEQUENCE</scope>
    <source>
        <strain evidence="3">CCMP722</strain>
    </source>
</reference>
<accession>A0A7S0RCA0</accession>
<feature type="compositionally biased region" description="Basic and acidic residues" evidence="1">
    <location>
        <begin position="21"/>
        <end position="38"/>
    </location>
</feature>
<protein>
    <recommendedName>
        <fullName evidence="2">Casein kinase substrate phosphoprotein PP28 domain-containing protein</fullName>
    </recommendedName>
</protein>
<dbReference type="AlphaFoldDB" id="A0A7S0RCA0"/>